<reference evidence="5 7" key="3">
    <citation type="journal article" date="2015" name="BMC Genomics">
        <title>Sex and parasites: genomic and transcriptomic analysis of Microbotryum lychnidis-dioicae, the biotrophic and plant-castrating anther smut fungus.</title>
        <authorList>
            <person name="Perlin M.H."/>
            <person name="Amselem J."/>
            <person name="Fontanillas E."/>
            <person name="Toh S.S."/>
            <person name="Chen Z."/>
            <person name="Goldberg J."/>
            <person name="Duplessis S."/>
            <person name="Henrissat B."/>
            <person name="Young S."/>
            <person name="Zeng Q."/>
            <person name="Aguileta G."/>
            <person name="Petit E."/>
            <person name="Badouin H."/>
            <person name="Andrews J."/>
            <person name="Razeeq D."/>
            <person name="Gabaldon T."/>
            <person name="Quesneville H."/>
            <person name="Giraud T."/>
            <person name="Hood M.E."/>
            <person name="Schultz D.J."/>
            <person name="Cuomo C.A."/>
        </authorList>
    </citation>
    <scope>NUCLEOTIDE SEQUENCE [LARGE SCALE GENOMIC DNA]</scope>
    <source>
        <strain evidence="5">P1A1 Lamole</strain>
        <strain evidence="7">p1A1 Lamole</strain>
    </source>
</reference>
<dbReference type="InterPro" id="IPR050613">
    <property type="entry name" value="Sec_Metabolite_Reg"/>
</dbReference>
<dbReference type="InterPro" id="IPR036864">
    <property type="entry name" value="Zn2-C6_fun-type_DNA-bd_sf"/>
</dbReference>
<dbReference type="AlphaFoldDB" id="U5H3W6"/>
<feature type="region of interest" description="Disordered" evidence="3">
    <location>
        <begin position="875"/>
        <end position="896"/>
    </location>
</feature>
<evidence type="ECO:0000256" key="3">
    <source>
        <dbReference type="SAM" id="MobiDB-lite"/>
    </source>
</evidence>
<protein>
    <recommendedName>
        <fullName evidence="4">Zn(2)-C6 fungal-type domain-containing protein</fullName>
    </recommendedName>
</protein>
<dbReference type="EMBL" id="GL541656">
    <property type="protein sequence ID" value="KDE07749.1"/>
    <property type="molecule type" value="Genomic_DNA"/>
</dbReference>
<dbReference type="GO" id="GO:0005634">
    <property type="term" value="C:nucleus"/>
    <property type="evidence" value="ECO:0007669"/>
    <property type="project" value="UniProtKB-SubCell"/>
</dbReference>
<dbReference type="GO" id="GO:0000981">
    <property type="term" value="F:DNA-binding transcription factor activity, RNA polymerase II-specific"/>
    <property type="evidence" value="ECO:0007669"/>
    <property type="project" value="InterPro"/>
</dbReference>
<dbReference type="OrthoDB" id="3364175at2759"/>
<dbReference type="SUPFAM" id="SSF57701">
    <property type="entry name" value="Zn2/Cys6 DNA-binding domain"/>
    <property type="match status" value="1"/>
</dbReference>
<keyword evidence="7" id="KW-1185">Reference proteome</keyword>
<dbReference type="EnsemblFungi" id="MVLG_02021T0">
    <property type="protein sequence ID" value="MVLG_02021T0"/>
    <property type="gene ID" value="MVLG_02021"/>
</dbReference>
<feature type="region of interest" description="Disordered" evidence="3">
    <location>
        <begin position="817"/>
        <end position="846"/>
    </location>
</feature>
<evidence type="ECO:0000259" key="4">
    <source>
        <dbReference type="PROSITE" id="PS50048"/>
    </source>
</evidence>
<keyword evidence="2" id="KW-0539">Nucleus</keyword>
<dbReference type="OMA" id="RIWWYLV"/>
<feature type="domain" description="Zn(2)-C6 fungal-type" evidence="4">
    <location>
        <begin position="97"/>
        <end position="128"/>
    </location>
</feature>
<evidence type="ECO:0000313" key="6">
    <source>
        <dbReference type="EnsemblFungi" id="MVLG_02021T0"/>
    </source>
</evidence>
<dbReference type="InterPro" id="IPR001138">
    <property type="entry name" value="Zn2Cys6_DnaBD"/>
</dbReference>
<dbReference type="EMBL" id="AEIJ01000201">
    <property type="status" value="NOT_ANNOTATED_CDS"/>
    <property type="molecule type" value="Genomic_DNA"/>
</dbReference>
<feature type="region of interest" description="Disordered" evidence="3">
    <location>
        <begin position="187"/>
        <end position="245"/>
    </location>
</feature>
<dbReference type="CDD" id="cd12148">
    <property type="entry name" value="fungal_TF_MHR"/>
    <property type="match status" value="1"/>
</dbReference>
<dbReference type="Pfam" id="PF00172">
    <property type="entry name" value="Zn_clus"/>
    <property type="match status" value="1"/>
</dbReference>
<feature type="compositionally biased region" description="Basic and acidic residues" evidence="3">
    <location>
        <begin position="215"/>
        <end position="243"/>
    </location>
</feature>
<dbReference type="CDD" id="cd00067">
    <property type="entry name" value="GAL4"/>
    <property type="match status" value="1"/>
</dbReference>
<evidence type="ECO:0000256" key="2">
    <source>
        <dbReference type="ARBA" id="ARBA00023242"/>
    </source>
</evidence>
<reference evidence="5" key="2">
    <citation type="submission" date="2010-11" db="EMBL/GenBank/DDBJ databases">
        <authorList>
            <consortium name="The Broad Institute Genome Sequencing Platform"/>
            <person name="Earl A."/>
            <person name="Ward D."/>
            <person name="Feldgarden M."/>
            <person name="Gevers D."/>
            <person name="Butler R."/>
            <person name="Young S.K."/>
            <person name="Zeng Q."/>
            <person name="Gargeya S."/>
            <person name="Fitzgerald M."/>
            <person name="Haas B."/>
            <person name="Abouelleil A."/>
            <person name="Alvarado L."/>
            <person name="Arachchi H.M."/>
            <person name="Berlin A."/>
            <person name="Brown A."/>
            <person name="Chapman S.B."/>
            <person name="Chen Z."/>
            <person name="Dunbar C."/>
            <person name="Freedman E."/>
            <person name="Gearin G."/>
            <person name="Gellesch M."/>
            <person name="Goldberg J."/>
            <person name="Griggs A."/>
            <person name="Gujja S."/>
            <person name="Heilman E."/>
            <person name="Heiman D."/>
            <person name="Howarth C."/>
            <person name="Larson L."/>
            <person name="Lui A."/>
            <person name="MacDonald P.J.P."/>
            <person name="Mehta T."/>
            <person name="Montmayeur A."/>
            <person name="Murphy C."/>
            <person name="Neiman D."/>
            <person name="Pearson M."/>
            <person name="Priest M."/>
            <person name="Roberts A."/>
            <person name="Saif S."/>
            <person name="Shea T."/>
            <person name="Shenoy N."/>
            <person name="Sisk P."/>
            <person name="Stolte C."/>
            <person name="Sykes S."/>
            <person name="White J."/>
            <person name="Yandava C."/>
            <person name="Wortman J."/>
            <person name="Nusbaum C."/>
            <person name="Birren B."/>
        </authorList>
    </citation>
    <scope>NUCLEOTIDE SEQUENCE</scope>
    <source>
        <strain evidence="5">P1A1 Lamole</strain>
    </source>
</reference>
<dbReference type="InParanoid" id="U5H3W6"/>
<accession>U5H3W6</accession>
<evidence type="ECO:0000256" key="1">
    <source>
        <dbReference type="ARBA" id="ARBA00004123"/>
    </source>
</evidence>
<evidence type="ECO:0000313" key="7">
    <source>
        <dbReference type="Proteomes" id="UP000017200"/>
    </source>
</evidence>
<dbReference type="PROSITE" id="PS50048">
    <property type="entry name" value="ZN2_CY6_FUNGAL_2"/>
    <property type="match status" value="1"/>
</dbReference>
<sequence>MSLAASGGSPLFTHSASSSSIDRAEASTSSSALSNQHGKKRPRASTSKVPQEPTPRHPHHQQQQQQRASSGGHDEDEMMADGGEEEENIRKKRLALSCSECQRRKIKCDRKQPCSACIRRKVAHNCNWDDDPDSSGQFALNSDVRHIHRRLAHLESLVQGFHPEAVLLPNLNDSTSAATMIPGAAMDSQGRAATNPLTSEPKSPRTSRRPSQAIRESDVQHRSEQTARQNEDQETRQDPHSDTEDAVADLESVAFGARVPVLQAVNAAAEMNASRPVQSRIGIELTSALTSILAEPLSYDQDGRPRSAVRLGLDLAVPTKQLPDARSEAMAQIFAVLPGKEIARFLVDKYFDEMEWDFRILDPVAFPIEHERYVEMIAEGREDLIDPLWVAVFCMVLALSLEGFWSRSNGKKDLSLFHGLTERELQDLPSVFHDASLRALQLGEWGGTPRIRTIQTIILFGQYIQLSSQSGQQGRFLGWAASGIRIAQRMGLHRLGSNSRTMPPDDPALPPGVNSLKRETAVRVFNYLVLIDSFLSDSAVFRCYILHPSQYNTCRPLNLNFDDLSRTEWRTITPPPNHVYTDASFEIAQCELGAQVRRALDELVLSGKPFSYSAVMEQDALFRGVLEGLPDVLSTANPPVESVRIRYQRSLLHEDVYARLVRLHRPFLLRGYVPTSPYRYSTSSCVDASRSIIRSNYDLLSITGSLWWMFTSSMRATIVCFMDLFHAIDTDRPEVEIKEKGAVLMQASFIFATQVHSPALQAVVEQGRRILNGLFAAEENRRTTLAAHTLTGGGVTPAQETFAQVLKRVSTEISREERAKFAAASNQLPPSPFPPPSSASSSATSPPFVKHQLAYGTPAAGPGAFEYWSSMKPVNSNFPNNQQQGGNSASSSLSSYAPTPTTFPLVGGPVGTSSATAINGQDFASFFETLASEDWANAAGLNGSDGGQESGLLGQMAATW</sequence>
<dbReference type="Proteomes" id="UP000017200">
    <property type="component" value="Unassembled WGS sequence"/>
</dbReference>
<feature type="region of interest" description="Disordered" evidence="3">
    <location>
        <begin position="1"/>
        <end position="88"/>
    </location>
</feature>
<gene>
    <name evidence="5" type="ORF">MVLG_02021</name>
</gene>
<feature type="compositionally biased region" description="Polar residues" evidence="3">
    <location>
        <begin position="191"/>
        <end position="201"/>
    </location>
</feature>
<evidence type="ECO:0000313" key="5">
    <source>
        <dbReference type="EMBL" id="KDE07749.1"/>
    </source>
</evidence>
<dbReference type="SMART" id="SM00066">
    <property type="entry name" value="GAL4"/>
    <property type="match status" value="1"/>
</dbReference>
<dbReference type="STRING" id="683840.U5H3W6"/>
<name>U5H3W6_USTV1</name>
<feature type="compositionally biased region" description="Polar residues" evidence="3">
    <location>
        <begin position="12"/>
        <end position="36"/>
    </location>
</feature>
<organism evidence="5">
    <name type="scientific">Microbotryum lychnidis-dioicae (strain p1A1 Lamole / MvSl-1064)</name>
    <name type="common">Anther smut fungus</name>
    <dbReference type="NCBI Taxonomy" id="683840"/>
    <lineage>
        <taxon>Eukaryota</taxon>
        <taxon>Fungi</taxon>
        <taxon>Dikarya</taxon>
        <taxon>Basidiomycota</taxon>
        <taxon>Pucciniomycotina</taxon>
        <taxon>Microbotryomycetes</taxon>
        <taxon>Microbotryales</taxon>
        <taxon>Microbotryaceae</taxon>
        <taxon>Microbotryum</taxon>
    </lineage>
</organism>
<dbReference type="PANTHER" id="PTHR31001">
    <property type="entry name" value="UNCHARACTERIZED TRANSCRIPTIONAL REGULATORY PROTEIN"/>
    <property type="match status" value="1"/>
</dbReference>
<dbReference type="HOGENOM" id="CLU_013164_0_0_1"/>
<reference evidence="7" key="1">
    <citation type="submission" date="2010-11" db="EMBL/GenBank/DDBJ databases">
        <title>The genome sequence of Microbotryum violaceum strain p1A1 Lamole.</title>
        <authorList>
            <person name="Cuomo C."/>
            <person name="Perlin M."/>
            <person name="Young S.K."/>
            <person name="Zeng Q."/>
            <person name="Gargeya S."/>
            <person name="Alvarado L."/>
            <person name="Berlin A."/>
            <person name="Chapman S.B."/>
            <person name="Chen Z."/>
            <person name="Freedman E."/>
            <person name="Gellesch M."/>
            <person name="Goldberg J."/>
            <person name="Griggs A."/>
            <person name="Gujja S."/>
            <person name="Heilman E."/>
            <person name="Heiman D."/>
            <person name="Howarth C."/>
            <person name="Mehta T."/>
            <person name="Neiman D."/>
            <person name="Pearson M."/>
            <person name="Roberts A."/>
            <person name="Saif S."/>
            <person name="Shea T."/>
            <person name="Shenoy N."/>
            <person name="Sisk P."/>
            <person name="Stolte C."/>
            <person name="Sykes S."/>
            <person name="White J."/>
            <person name="Yandava C."/>
            <person name="Haas B."/>
            <person name="Nusbaum C."/>
            <person name="Birren B."/>
        </authorList>
    </citation>
    <scope>NUCLEOTIDE SEQUENCE [LARGE SCALE GENOMIC DNA]</scope>
    <source>
        <strain evidence="7">p1A1 Lamole</strain>
    </source>
</reference>
<feature type="compositionally biased region" description="Acidic residues" evidence="3">
    <location>
        <begin position="74"/>
        <end position="87"/>
    </location>
</feature>
<feature type="compositionally biased region" description="Low complexity" evidence="3">
    <location>
        <begin position="880"/>
        <end position="895"/>
    </location>
</feature>
<proteinExistence type="predicted"/>
<dbReference type="GO" id="GO:0008270">
    <property type="term" value="F:zinc ion binding"/>
    <property type="evidence" value="ECO:0007669"/>
    <property type="project" value="InterPro"/>
</dbReference>
<dbReference type="Gene3D" id="4.10.240.10">
    <property type="entry name" value="Zn(2)-C6 fungal-type DNA-binding domain"/>
    <property type="match status" value="1"/>
</dbReference>
<reference evidence="6" key="4">
    <citation type="submission" date="2015-06" db="UniProtKB">
        <authorList>
            <consortium name="EnsemblFungi"/>
        </authorList>
    </citation>
    <scope>IDENTIFICATION</scope>
</reference>
<comment type="subcellular location">
    <subcellularLocation>
        <location evidence="1">Nucleus</location>
    </subcellularLocation>
</comment>